<feature type="compositionally biased region" description="Polar residues" evidence="1">
    <location>
        <begin position="254"/>
        <end position="266"/>
    </location>
</feature>
<name>A0AAN6NQC0_9PEZI</name>
<dbReference type="EMBL" id="MU859225">
    <property type="protein sequence ID" value="KAK3949184.1"/>
    <property type="molecule type" value="Genomic_DNA"/>
</dbReference>
<dbReference type="PANTHER" id="PTHR37048">
    <property type="entry name" value="QUESTIONABLE PROTEIN"/>
    <property type="match status" value="1"/>
</dbReference>
<keyword evidence="3" id="KW-1185">Reference proteome</keyword>
<evidence type="ECO:0000313" key="3">
    <source>
        <dbReference type="Proteomes" id="UP001303222"/>
    </source>
</evidence>
<reference evidence="2" key="2">
    <citation type="submission" date="2023-06" db="EMBL/GenBank/DDBJ databases">
        <authorList>
            <consortium name="Lawrence Berkeley National Laboratory"/>
            <person name="Mondo S.J."/>
            <person name="Hensen N."/>
            <person name="Bonometti L."/>
            <person name="Westerberg I."/>
            <person name="Brannstrom I.O."/>
            <person name="Guillou S."/>
            <person name="Cros-Aarteil S."/>
            <person name="Calhoun S."/>
            <person name="Haridas S."/>
            <person name="Kuo A."/>
            <person name="Pangilinan J."/>
            <person name="Riley R."/>
            <person name="Labutti K."/>
            <person name="Andreopoulos B."/>
            <person name="Lipzen A."/>
            <person name="Chen C."/>
            <person name="Yanf M."/>
            <person name="Daum C."/>
            <person name="Ng V."/>
            <person name="Clum A."/>
            <person name="Steindorff A."/>
            <person name="Ohm R."/>
            <person name="Martin F."/>
            <person name="Silar P."/>
            <person name="Natvig D."/>
            <person name="Lalanne C."/>
            <person name="Gautier V."/>
            <person name="Ament-Velasquez S.L."/>
            <person name="Kruys A."/>
            <person name="Hutchinson M.I."/>
            <person name="Powell A.J."/>
            <person name="Barry K."/>
            <person name="Miller A.N."/>
            <person name="Grigoriev I.V."/>
            <person name="Debuchy R."/>
            <person name="Gladieux P."/>
            <person name="Thoren M.H."/>
            <person name="Johannesson H."/>
        </authorList>
    </citation>
    <scope>NUCLEOTIDE SEQUENCE</scope>
    <source>
        <strain evidence="2">CBS 626.80</strain>
    </source>
</reference>
<organism evidence="2 3">
    <name type="scientific">Pseudoneurospora amorphoporcata</name>
    <dbReference type="NCBI Taxonomy" id="241081"/>
    <lineage>
        <taxon>Eukaryota</taxon>
        <taxon>Fungi</taxon>
        <taxon>Dikarya</taxon>
        <taxon>Ascomycota</taxon>
        <taxon>Pezizomycotina</taxon>
        <taxon>Sordariomycetes</taxon>
        <taxon>Sordariomycetidae</taxon>
        <taxon>Sordariales</taxon>
        <taxon>Sordariaceae</taxon>
        <taxon>Pseudoneurospora</taxon>
    </lineage>
</organism>
<dbReference type="AlphaFoldDB" id="A0AAN6NQC0"/>
<dbReference type="PANTHER" id="PTHR37048:SF2">
    <property type="entry name" value="QUESTIONABLE PROTEIN"/>
    <property type="match status" value="1"/>
</dbReference>
<reference evidence="2" key="1">
    <citation type="journal article" date="2023" name="Mol. Phylogenet. Evol.">
        <title>Genome-scale phylogeny and comparative genomics of the fungal order Sordariales.</title>
        <authorList>
            <person name="Hensen N."/>
            <person name="Bonometti L."/>
            <person name="Westerberg I."/>
            <person name="Brannstrom I.O."/>
            <person name="Guillou S."/>
            <person name="Cros-Aarteil S."/>
            <person name="Calhoun S."/>
            <person name="Haridas S."/>
            <person name="Kuo A."/>
            <person name="Mondo S."/>
            <person name="Pangilinan J."/>
            <person name="Riley R."/>
            <person name="LaButti K."/>
            <person name="Andreopoulos B."/>
            <person name="Lipzen A."/>
            <person name="Chen C."/>
            <person name="Yan M."/>
            <person name="Daum C."/>
            <person name="Ng V."/>
            <person name="Clum A."/>
            <person name="Steindorff A."/>
            <person name="Ohm R.A."/>
            <person name="Martin F."/>
            <person name="Silar P."/>
            <person name="Natvig D.O."/>
            <person name="Lalanne C."/>
            <person name="Gautier V."/>
            <person name="Ament-Velasquez S.L."/>
            <person name="Kruys A."/>
            <person name="Hutchinson M.I."/>
            <person name="Powell A.J."/>
            <person name="Barry K."/>
            <person name="Miller A.N."/>
            <person name="Grigoriev I.V."/>
            <person name="Debuchy R."/>
            <person name="Gladieux P."/>
            <person name="Hiltunen Thoren M."/>
            <person name="Johannesson H."/>
        </authorList>
    </citation>
    <scope>NUCLEOTIDE SEQUENCE</scope>
    <source>
        <strain evidence="2">CBS 626.80</strain>
    </source>
</reference>
<gene>
    <name evidence="2" type="ORF">QBC32DRAFT_41636</name>
</gene>
<dbReference type="Proteomes" id="UP001303222">
    <property type="component" value="Unassembled WGS sequence"/>
</dbReference>
<evidence type="ECO:0000313" key="2">
    <source>
        <dbReference type="EMBL" id="KAK3949184.1"/>
    </source>
</evidence>
<proteinExistence type="predicted"/>
<accession>A0AAN6NQC0</accession>
<evidence type="ECO:0000256" key="1">
    <source>
        <dbReference type="SAM" id="MobiDB-lite"/>
    </source>
</evidence>
<protein>
    <submittedName>
        <fullName evidence="2">Uncharacterized protein</fullName>
    </submittedName>
</protein>
<feature type="region of interest" description="Disordered" evidence="1">
    <location>
        <begin position="237"/>
        <end position="274"/>
    </location>
</feature>
<comment type="caution">
    <text evidence="2">The sequence shown here is derived from an EMBL/GenBank/DDBJ whole genome shotgun (WGS) entry which is preliminary data.</text>
</comment>
<sequence length="311" mass="34261">MSIAPTPHAGAYEANSKKKLQPATELFSMERKPEDLAGCIMYLPGGNVNGLPWDYGYRNHPVVVLSPKVSDDNTVEILGMTSFNGKQLAKRFRNNRYAMEDVLRERSKYLPVEPSPAHPDTPETHVTLKMLPYNPKEKASYVDTSSRQTVRFKALRDYTPFGYNHGAYPRFYLNHNSYQQLAAFVGFSPVGLLHTPADPKLEEESAAPLADTDNLYSSSVPNHAVDIPLHPAVNQQAEPVTTTHAPKAKDTPVLTHNQPTETTSTHSDLDDPSKPARNNIRLVLVSIALLAAGTAVLSVRAQLGGRLKGRL</sequence>